<keyword evidence="3 4" id="KW-0067">ATP-binding</keyword>
<dbReference type="InterPro" id="IPR011761">
    <property type="entry name" value="ATP-grasp"/>
</dbReference>
<keyword evidence="7" id="KW-1185">Reference proteome</keyword>
<sequence>MTKHIVFIEMSMTGAGEKAIEYSQEQGYHVTIVSRNPDKYSSILRPTTRVLQCETNNQEELVEAVKKLDMEQKIDGITTTADFYVPQAALAAEALGLSGMPYKAAAHARNKYYMRLNLQKYLPHLNPTFGLVFTEEEALKMAREWGFPLIAKPQDANDSLNVIRIHTEDQLVDYMRASKQWKYNSAGQPYSNGVLLEGYIEGKEFSVETVQHKGGKIQLIGVTEKVLTGAKRGYFVEIGVCFPTRTPESEILYKEVANALRSLNIDCGVIHTECRIKDGKVKILEINPRLMGDMAGSHMIELALGTSPIQFVVETALGNKIPWEPKKESGAAMYGICMPQTGLFGGIENLEEVKKMPGVAHMKVMADIGERYYYPPLSNGDFVARLVTGGETPEQALELAKEAAAHVKVKVIHQ</sequence>
<organism evidence="6 7">
    <name type="scientific">Effusibacillus consociatus</name>
    <dbReference type="NCBI Taxonomy" id="1117041"/>
    <lineage>
        <taxon>Bacteria</taxon>
        <taxon>Bacillati</taxon>
        <taxon>Bacillota</taxon>
        <taxon>Bacilli</taxon>
        <taxon>Bacillales</taxon>
        <taxon>Alicyclobacillaceae</taxon>
        <taxon>Effusibacillus</taxon>
    </lineage>
</organism>
<protein>
    <submittedName>
        <fullName evidence="6">ATP-grasp domain-containing protein</fullName>
    </submittedName>
</protein>
<gene>
    <name evidence="6" type="ORF">ACFO8Q_23410</name>
</gene>
<evidence type="ECO:0000313" key="6">
    <source>
        <dbReference type="EMBL" id="MFC4770229.1"/>
    </source>
</evidence>
<feature type="domain" description="ATP-grasp" evidence="5">
    <location>
        <begin position="116"/>
        <end position="317"/>
    </location>
</feature>
<dbReference type="RefSeq" id="WP_380029638.1">
    <property type="nucleotide sequence ID" value="NZ_JBHSHC010000157.1"/>
</dbReference>
<accession>A0ABV9Q8R0</accession>
<name>A0ABV9Q8R0_9BACL</name>
<dbReference type="Proteomes" id="UP001596002">
    <property type="component" value="Unassembled WGS sequence"/>
</dbReference>
<evidence type="ECO:0000259" key="5">
    <source>
        <dbReference type="PROSITE" id="PS50975"/>
    </source>
</evidence>
<dbReference type="PANTHER" id="PTHR43585:SF2">
    <property type="entry name" value="ATP-GRASP ENZYME FSQD"/>
    <property type="match status" value="1"/>
</dbReference>
<dbReference type="PANTHER" id="PTHR43585">
    <property type="entry name" value="FUMIPYRROLE BIOSYNTHESIS PROTEIN C"/>
    <property type="match status" value="1"/>
</dbReference>
<dbReference type="InterPro" id="IPR036291">
    <property type="entry name" value="NAD(P)-bd_dom_sf"/>
</dbReference>
<proteinExistence type="predicted"/>
<dbReference type="PROSITE" id="PS50975">
    <property type="entry name" value="ATP_GRASP"/>
    <property type="match status" value="1"/>
</dbReference>
<keyword evidence="2 4" id="KW-0547">Nucleotide-binding</keyword>
<evidence type="ECO:0000256" key="1">
    <source>
        <dbReference type="ARBA" id="ARBA00022598"/>
    </source>
</evidence>
<dbReference type="SUPFAM" id="SSF51735">
    <property type="entry name" value="NAD(P)-binding Rossmann-fold domains"/>
    <property type="match status" value="1"/>
</dbReference>
<dbReference type="Gene3D" id="3.40.50.20">
    <property type="match status" value="1"/>
</dbReference>
<evidence type="ECO:0000256" key="4">
    <source>
        <dbReference type="PROSITE-ProRule" id="PRU00409"/>
    </source>
</evidence>
<evidence type="ECO:0000313" key="7">
    <source>
        <dbReference type="Proteomes" id="UP001596002"/>
    </source>
</evidence>
<dbReference type="InterPro" id="IPR041472">
    <property type="entry name" value="BL00235/CARNS1_N"/>
</dbReference>
<keyword evidence="1" id="KW-0436">Ligase</keyword>
<evidence type="ECO:0000256" key="3">
    <source>
        <dbReference type="ARBA" id="ARBA00022840"/>
    </source>
</evidence>
<evidence type="ECO:0000256" key="2">
    <source>
        <dbReference type="ARBA" id="ARBA00022741"/>
    </source>
</evidence>
<comment type="caution">
    <text evidence="6">The sequence shown here is derived from an EMBL/GenBank/DDBJ whole genome shotgun (WGS) entry which is preliminary data.</text>
</comment>
<dbReference type="Pfam" id="PF13535">
    <property type="entry name" value="ATP-grasp_4"/>
    <property type="match status" value="1"/>
</dbReference>
<dbReference type="Gene3D" id="3.30.470.20">
    <property type="entry name" value="ATP-grasp fold, B domain"/>
    <property type="match status" value="1"/>
</dbReference>
<dbReference type="Pfam" id="PF18130">
    <property type="entry name" value="ATPgrasp_N"/>
    <property type="match status" value="1"/>
</dbReference>
<reference evidence="7" key="1">
    <citation type="journal article" date="2019" name="Int. J. Syst. Evol. Microbiol.">
        <title>The Global Catalogue of Microorganisms (GCM) 10K type strain sequencing project: providing services to taxonomists for standard genome sequencing and annotation.</title>
        <authorList>
            <consortium name="The Broad Institute Genomics Platform"/>
            <consortium name="The Broad Institute Genome Sequencing Center for Infectious Disease"/>
            <person name="Wu L."/>
            <person name="Ma J."/>
        </authorList>
    </citation>
    <scope>NUCLEOTIDE SEQUENCE [LARGE SCALE GENOMIC DNA]</scope>
    <source>
        <strain evidence="7">WYCCWR 12678</strain>
    </source>
</reference>
<dbReference type="Pfam" id="PF18603">
    <property type="entry name" value="LAL_C2"/>
    <property type="match status" value="1"/>
</dbReference>
<dbReference type="InterPro" id="IPR052032">
    <property type="entry name" value="ATP-dep_AA_Ligase"/>
</dbReference>
<dbReference type="SUPFAM" id="SSF56059">
    <property type="entry name" value="Glutathione synthetase ATP-binding domain-like"/>
    <property type="match status" value="1"/>
</dbReference>
<dbReference type="EMBL" id="JBHSHC010000157">
    <property type="protein sequence ID" value="MFC4770229.1"/>
    <property type="molecule type" value="Genomic_DNA"/>
</dbReference>
<dbReference type="InterPro" id="IPR040570">
    <property type="entry name" value="LAL_C2"/>
</dbReference>